<keyword evidence="6" id="KW-1185">Reference proteome</keyword>
<keyword evidence="2" id="KW-0963">Cytoplasm</keyword>
<proteinExistence type="predicted"/>
<evidence type="ECO:0000256" key="1">
    <source>
        <dbReference type="ARBA" id="ARBA00004496"/>
    </source>
</evidence>
<dbReference type="InterPro" id="IPR038062">
    <property type="entry name" value="ScdA-like_N_sf"/>
</dbReference>
<comment type="subcellular location">
    <subcellularLocation>
        <location evidence="1">Cytoplasm</location>
    </subcellularLocation>
</comment>
<evidence type="ECO:0000256" key="3">
    <source>
        <dbReference type="ARBA" id="ARBA00022723"/>
    </source>
</evidence>
<dbReference type="Gene3D" id="1.10.3910.10">
    <property type="entry name" value="SP0561-like"/>
    <property type="match status" value="1"/>
</dbReference>
<reference evidence="5 6" key="1">
    <citation type="submission" date="2018-06" db="EMBL/GenBank/DDBJ databases">
        <title>Lujinxingia sediminis gen. nov. sp. nov., a new facultative anaerobic member of the class Deltaproteobacteria, and proposal of Lujinxingaceae fam. nov.</title>
        <authorList>
            <person name="Guo L.-Y."/>
            <person name="Li C.-M."/>
            <person name="Wang S."/>
            <person name="Du Z.-J."/>
        </authorList>
    </citation>
    <scope>NUCLEOTIDE SEQUENCE [LARGE SCALE GENOMIC DNA]</scope>
    <source>
        <strain evidence="5 6">FA350</strain>
    </source>
</reference>
<dbReference type="Pfam" id="PF01814">
    <property type="entry name" value="Hemerythrin"/>
    <property type="match status" value="1"/>
</dbReference>
<accession>A0A2Z4FLY2</accession>
<dbReference type="Pfam" id="PF04405">
    <property type="entry name" value="ScdA_N"/>
    <property type="match status" value="1"/>
</dbReference>
<dbReference type="RefSeq" id="WP_111335106.1">
    <property type="nucleotide sequence ID" value="NZ_CP030032.1"/>
</dbReference>
<evidence type="ECO:0000313" key="5">
    <source>
        <dbReference type="EMBL" id="AWV89989.1"/>
    </source>
</evidence>
<evidence type="ECO:0000256" key="2">
    <source>
        <dbReference type="ARBA" id="ARBA00022490"/>
    </source>
</evidence>
<dbReference type="GO" id="GO:0005737">
    <property type="term" value="C:cytoplasm"/>
    <property type="evidence" value="ECO:0007669"/>
    <property type="project" value="UniProtKB-SubCell"/>
</dbReference>
<dbReference type="AlphaFoldDB" id="A0A2Z4FLY2"/>
<evidence type="ECO:0000313" key="6">
    <source>
        <dbReference type="Proteomes" id="UP000249799"/>
    </source>
</evidence>
<dbReference type="InterPro" id="IPR019903">
    <property type="entry name" value="RIC_family"/>
</dbReference>
<gene>
    <name evidence="5" type="primary">ric</name>
    <name evidence="5" type="ORF">DN745_11830</name>
</gene>
<dbReference type="PANTHER" id="PTHR36438">
    <property type="entry name" value="IRON-SULFUR CLUSTER REPAIR PROTEIN YTFE"/>
    <property type="match status" value="1"/>
</dbReference>
<dbReference type="InterPro" id="IPR012312">
    <property type="entry name" value="Hemerythrin-like"/>
</dbReference>
<dbReference type="CDD" id="cd12108">
    <property type="entry name" value="Hr-like"/>
    <property type="match status" value="1"/>
</dbReference>
<dbReference type="GO" id="GO:0046872">
    <property type="term" value="F:metal ion binding"/>
    <property type="evidence" value="ECO:0007669"/>
    <property type="project" value="UniProtKB-KW"/>
</dbReference>
<dbReference type="OrthoDB" id="9797132at2"/>
<dbReference type="NCBIfam" id="TIGR03652">
    <property type="entry name" value="FeS_repair_RIC"/>
    <property type="match status" value="1"/>
</dbReference>
<protein>
    <submittedName>
        <fullName evidence="5">Iron-sulfur cluster repair di-iron protein</fullName>
    </submittedName>
</protein>
<dbReference type="EMBL" id="CP030032">
    <property type="protein sequence ID" value="AWV89989.1"/>
    <property type="molecule type" value="Genomic_DNA"/>
</dbReference>
<dbReference type="Gene3D" id="1.20.120.520">
    <property type="entry name" value="nmb1532 protein domain like"/>
    <property type="match status" value="1"/>
</dbReference>
<dbReference type="Proteomes" id="UP000249799">
    <property type="component" value="Chromosome"/>
</dbReference>
<evidence type="ECO:0000256" key="4">
    <source>
        <dbReference type="ARBA" id="ARBA00023004"/>
    </source>
</evidence>
<dbReference type="PANTHER" id="PTHR36438:SF1">
    <property type="entry name" value="IRON-SULFUR CLUSTER REPAIR PROTEIN YTFE"/>
    <property type="match status" value="1"/>
</dbReference>
<name>A0A2Z4FLY2_9DELT</name>
<organism evidence="5 6">
    <name type="scientific">Bradymonas sediminis</name>
    <dbReference type="NCBI Taxonomy" id="1548548"/>
    <lineage>
        <taxon>Bacteria</taxon>
        <taxon>Deltaproteobacteria</taxon>
        <taxon>Bradymonadales</taxon>
        <taxon>Bradymonadaceae</taxon>
        <taxon>Bradymonas</taxon>
    </lineage>
</organism>
<dbReference type="KEGG" id="bsed:DN745_11830"/>
<keyword evidence="3" id="KW-0479">Metal-binding</keyword>
<keyword evidence="4" id="KW-0408">Iron</keyword>
<sequence>MSRTTPFDPQQTVASLVLDFSECGPVFKKYHIDFCCKGNISIIDAAAEYGIDYDTLIGDLSQAIETREGKRADDPSKLPATALIAHIISTHHKPLRDSLPFIGELSAKVARVHGENDPRLIEMHEVFEALAASFLEHLDEEEQILFPALMSKSPDPDVLAEEFDNMDEDHLAVGAMLEKLRALSSDYSMPDWACTSYRTLFRELEALEGDTFTHVHLENHALMPQFASA</sequence>